<organism evidence="2">
    <name type="scientific">uncultured Solirubrobacteraceae bacterium</name>
    <dbReference type="NCBI Taxonomy" id="1162706"/>
    <lineage>
        <taxon>Bacteria</taxon>
        <taxon>Bacillati</taxon>
        <taxon>Actinomycetota</taxon>
        <taxon>Thermoleophilia</taxon>
        <taxon>Solirubrobacterales</taxon>
        <taxon>Solirubrobacteraceae</taxon>
        <taxon>environmental samples</taxon>
    </lineage>
</organism>
<dbReference type="InterPro" id="IPR036390">
    <property type="entry name" value="WH_DNA-bd_sf"/>
</dbReference>
<dbReference type="AlphaFoldDB" id="A0A6J4TSW6"/>
<feature type="domain" description="Elongation factor SelB fourth winged-helix" evidence="1">
    <location>
        <begin position="77"/>
        <end position="121"/>
    </location>
</feature>
<dbReference type="GO" id="GO:0003746">
    <property type="term" value="F:translation elongation factor activity"/>
    <property type="evidence" value="ECO:0007669"/>
    <property type="project" value="InterPro"/>
</dbReference>
<accession>A0A6J4TSW6</accession>
<reference evidence="2" key="1">
    <citation type="submission" date="2020-02" db="EMBL/GenBank/DDBJ databases">
        <authorList>
            <person name="Meier V. D."/>
        </authorList>
    </citation>
    <scope>NUCLEOTIDE SEQUENCE</scope>
    <source>
        <strain evidence="2">AVDCRST_MAG30</strain>
    </source>
</reference>
<dbReference type="InterPro" id="IPR015191">
    <property type="entry name" value="SelB_WHD4"/>
</dbReference>
<dbReference type="Pfam" id="PF09107">
    <property type="entry name" value="WHD_3rd_SelB"/>
    <property type="match status" value="1"/>
</dbReference>
<dbReference type="GO" id="GO:0005525">
    <property type="term" value="F:GTP binding"/>
    <property type="evidence" value="ECO:0007669"/>
    <property type="project" value="InterPro"/>
</dbReference>
<feature type="non-terminal residue" evidence="2">
    <location>
        <position position="1"/>
    </location>
</feature>
<evidence type="ECO:0000259" key="1">
    <source>
        <dbReference type="Pfam" id="PF09107"/>
    </source>
</evidence>
<sequence length="126" mass="13570">VAPAPAPAGPPPLSASALAVEEELREAGLTPPLDSELEAEPELAALREHGRATRLGRTMHAHADALAQAEDAVRRLVARDGEVSIASLRDELGVSRKFAQAYLEHCDAARITLRVGDARVLRQRRR</sequence>
<dbReference type="GO" id="GO:0003723">
    <property type="term" value="F:RNA binding"/>
    <property type="evidence" value="ECO:0007669"/>
    <property type="project" value="InterPro"/>
</dbReference>
<gene>
    <name evidence="2" type="ORF">AVDCRST_MAG30-3806</name>
</gene>
<name>A0A6J4TSW6_9ACTN</name>
<evidence type="ECO:0000313" key="2">
    <source>
        <dbReference type="EMBL" id="CAA9531296.1"/>
    </source>
</evidence>
<proteinExistence type="predicted"/>
<dbReference type="EMBL" id="CADCVS010000502">
    <property type="protein sequence ID" value="CAA9531296.1"/>
    <property type="molecule type" value="Genomic_DNA"/>
</dbReference>
<dbReference type="GO" id="GO:0005737">
    <property type="term" value="C:cytoplasm"/>
    <property type="evidence" value="ECO:0007669"/>
    <property type="project" value="InterPro"/>
</dbReference>
<dbReference type="GO" id="GO:0001514">
    <property type="term" value="P:selenocysteine incorporation"/>
    <property type="evidence" value="ECO:0007669"/>
    <property type="project" value="InterPro"/>
</dbReference>
<protein>
    <recommendedName>
        <fullName evidence="1">Elongation factor SelB fourth winged-helix domain-containing protein</fullName>
    </recommendedName>
</protein>
<dbReference type="InterPro" id="IPR036388">
    <property type="entry name" value="WH-like_DNA-bd_sf"/>
</dbReference>
<dbReference type="SUPFAM" id="SSF46785">
    <property type="entry name" value="Winged helix' DNA-binding domain"/>
    <property type="match status" value="1"/>
</dbReference>
<dbReference type="Gene3D" id="1.10.10.10">
    <property type="entry name" value="Winged helix-like DNA-binding domain superfamily/Winged helix DNA-binding domain"/>
    <property type="match status" value="1"/>
</dbReference>